<dbReference type="PROSITE" id="PS50110">
    <property type="entry name" value="RESPONSE_REGULATORY"/>
    <property type="match status" value="1"/>
</dbReference>
<dbReference type="Pfam" id="PF00072">
    <property type="entry name" value="Response_reg"/>
    <property type="match status" value="1"/>
</dbReference>
<dbReference type="InterPro" id="IPR001789">
    <property type="entry name" value="Sig_transdc_resp-reg_receiver"/>
</dbReference>
<keyword evidence="6" id="KW-0597">Phosphoprotein</keyword>
<dbReference type="RefSeq" id="WP_091236848.1">
    <property type="nucleotide sequence ID" value="NZ_FMKA01000044.1"/>
</dbReference>
<dbReference type="SUPFAM" id="SSF46689">
    <property type="entry name" value="Homeodomain-like"/>
    <property type="match status" value="2"/>
</dbReference>
<evidence type="ECO:0000256" key="6">
    <source>
        <dbReference type="PROSITE-ProRule" id="PRU00169"/>
    </source>
</evidence>
<dbReference type="GO" id="GO:0043565">
    <property type="term" value="F:sequence-specific DNA binding"/>
    <property type="evidence" value="ECO:0007669"/>
    <property type="project" value="InterPro"/>
</dbReference>
<keyword evidence="4" id="KW-0804">Transcription</keyword>
<feature type="domain" description="HTH araC/xylS-type" evidence="7">
    <location>
        <begin position="156"/>
        <end position="254"/>
    </location>
</feature>
<dbReference type="InterPro" id="IPR009057">
    <property type="entry name" value="Homeodomain-like_sf"/>
</dbReference>
<dbReference type="PROSITE" id="PS00041">
    <property type="entry name" value="HTH_ARAC_FAMILY_1"/>
    <property type="match status" value="1"/>
</dbReference>
<evidence type="ECO:0000313" key="9">
    <source>
        <dbReference type="EMBL" id="SCP99517.1"/>
    </source>
</evidence>
<gene>
    <name evidence="9" type="ORF">SAMN05421730_104413</name>
</gene>
<dbReference type="InterPro" id="IPR020449">
    <property type="entry name" value="Tscrpt_reg_AraC-type_HTH"/>
</dbReference>
<dbReference type="SMART" id="SM00448">
    <property type="entry name" value="REC"/>
    <property type="match status" value="1"/>
</dbReference>
<dbReference type="GO" id="GO:0000160">
    <property type="term" value="P:phosphorelay signal transduction system"/>
    <property type="evidence" value="ECO:0007669"/>
    <property type="project" value="InterPro"/>
</dbReference>
<dbReference type="PANTHER" id="PTHR43280:SF28">
    <property type="entry name" value="HTH-TYPE TRANSCRIPTIONAL ACTIVATOR RHAS"/>
    <property type="match status" value="1"/>
</dbReference>
<dbReference type="PANTHER" id="PTHR43280">
    <property type="entry name" value="ARAC-FAMILY TRANSCRIPTIONAL REGULATOR"/>
    <property type="match status" value="1"/>
</dbReference>
<protein>
    <recommendedName>
        <fullName evidence="1">Stage 0 sporulation protein A homolog</fullName>
    </recommendedName>
</protein>
<evidence type="ECO:0000256" key="2">
    <source>
        <dbReference type="ARBA" id="ARBA00023015"/>
    </source>
</evidence>
<comment type="function">
    <text evidence="5">May play the central regulatory role in sporulation. It may be an element of the effector pathway responsible for the activation of sporulation genes in response to nutritional stress. Spo0A may act in concert with spo0H (a sigma factor) to control the expression of some genes that are critical to the sporulation process.</text>
</comment>
<dbReference type="Pfam" id="PF12833">
    <property type="entry name" value="HTH_18"/>
    <property type="match status" value="1"/>
</dbReference>
<dbReference type="InterPro" id="IPR011006">
    <property type="entry name" value="CheY-like_superfamily"/>
</dbReference>
<keyword evidence="2" id="KW-0805">Transcription regulation</keyword>
<sequence>MNLLIVDDEIFSIQGILDSVDWTKVKFDKVLTANNFSQAMNIFLQEKIDILLCDIEMPFGNGIQLVGWVKEHDPNVECIFLTCHGEFTFATSAIKLQCFDYILKPVPTDVLEDTLLRAQKKIEQEKKNQNYLEYGKMYVNQMKENSSEEQSEDMVSRIKAYVKEHIAEALNVELLARLVNLSPDYLTKVFKKESQMTLNDYIIQQRMFLAKELLMTSNMSVNRVSDTIGYSNYSYFSKAFKKYYGISPREMQQKSKKKR</sequence>
<dbReference type="SMART" id="SM00342">
    <property type="entry name" value="HTH_ARAC"/>
    <property type="match status" value="1"/>
</dbReference>
<feature type="modified residue" description="4-aspartylphosphate" evidence="6">
    <location>
        <position position="54"/>
    </location>
</feature>
<name>A0A1D3TYK1_9FIRM</name>
<dbReference type="PRINTS" id="PR00032">
    <property type="entry name" value="HTHARAC"/>
</dbReference>
<dbReference type="InterPro" id="IPR018062">
    <property type="entry name" value="HTH_AraC-typ_CS"/>
</dbReference>
<dbReference type="InterPro" id="IPR018060">
    <property type="entry name" value="HTH_AraC"/>
</dbReference>
<dbReference type="GO" id="GO:0003700">
    <property type="term" value="F:DNA-binding transcription factor activity"/>
    <property type="evidence" value="ECO:0007669"/>
    <property type="project" value="InterPro"/>
</dbReference>
<evidence type="ECO:0000256" key="4">
    <source>
        <dbReference type="ARBA" id="ARBA00023163"/>
    </source>
</evidence>
<evidence type="ECO:0000259" key="7">
    <source>
        <dbReference type="PROSITE" id="PS01124"/>
    </source>
</evidence>
<reference evidence="9 10" key="1">
    <citation type="submission" date="2016-09" db="EMBL/GenBank/DDBJ databases">
        <authorList>
            <person name="Capua I."/>
            <person name="De Benedictis P."/>
            <person name="Joannis T."/>
            <person name="Lombin L.H."/>
            <person name="Cattoli G."/>
        </authorList>
    </citation>
    <scope>NUCLEOTIDE SEQUENCE [LARGE SCALE GENOMIC DNA]</scope>
    <source>
        <strain evidence="9 10">GluBS11</strain>
    </source>
</reference>
<keyword evidence="3" id="KW-0238">DNA-binding</keyword>
<proteinExistence type="predicted"/>
<dbReference type="PROSITE" id="PS01124">
    <property type="entry name" value="HTH_ARAC_FAMILY_2"/>
    <property type="match status" value="1"/>
</dbReference>
<organism evidence="9 10">
    <name type="scientific">Anaerobium acetethylicum</name>
    <dbReference type="NCBI Taxonomy" id="1619234"/>
    <lineage>
        <taxon>Bacteria</taxon>
        <taxon>Bacillati</taxon>
        <taxon>Bacillota</taxon>
        <taxon>Clostridia</taxon>
        <taxon>Lachnospirales</taxon>
        <taxon>Lachnospiraceae</taxon>
        <taxon>Anaerobium</taxon>
    </lineage>
</organism>
<evidence type="ECO:0000256" key="3">
    <source>
        <dbReference type="ARBA" id="ARBA00023125"/>
    </source>
</evidence>
<feature type="domain" description="Response regulatory" evidence="8">
    <location>
        <begin position="2"/>
        <end position="119"/>
    </location>
</feature>
<dbReference type="Gene3D" id="1.10.10.60">
    <property type="entry name" value="Homeodomain-like"/>
    <property type="match status" value="2"/>
</dbReference>
<dbReference type="EMBL" id="FMKA01000044">
    <property type="protein sequence ID" value="SCP99517.1"/>
    <property type="molecule type" value="Genomic_DNA"/>
</dbReference>
<evidence type="ECO:0000256" key="5">
    <source>
        <dbReference type="ARBA" id="ARBA00024867"/>
    </source>
</evidence>
<dbReference type="CDD" id="cd17536">
    <property type="entry name" value="REC_YesN-like"/>
    <property type="match status" value="1"/>
</dbReference>
<dbReference type="STRING" id="1619234.SAMN05421730_104413"/>
<dbReference type="SUPFAM" id="SSF52172">
    <property type="entry name" value="CheY-like"/>
    <property type="match status" value="1"/>
</dbReference>
<dbReference type="Proteomes" id="UP000199315">
    <property type="component" value="Unassembled WGS sequence"/>
</dbReference>
<dbReference type="AlphaFoldDB" id="A0A1D3TYK1"/>
<keyword evidence="10" id="KW-1185">Reference proteome</keyword>
<evidence type="ECO:0000259" key="8">
    <source>
        <dbReference type="PROSITE" id="PS50110"/>
    </source>
</evidence>
<evidence type="ECO:0000313" key="10">
    <source>
        <dbReference type="Proteomes" id="UP000199315"/>
    </source>
</evidence>
<dbReference type="OrthoDB" id="1974963at2"/>
<dbReference type="Gene3D" id="3.40.50.2300">
    <property type="match status" value="1"/>
</dbReference>
<accession>A0A1D3TYK1</accession>
<evidence type="ECO:0000256" key="1">
    <source>
        <dbReference type="ARBA" id="ARBA00018672"/>
    </source>
</evidence>